<evidence type="ECO:0000313" key="6">
    <source>
        <dbReference type="Proteomes" id="UP001061298"/>
    </source>
</evidence>
<dbReference type="SUPFAM" id="SSF53041">
    <property type="entry name" value="Resolvase-like"/>
    <property type="match status" value="1"/>
</dbReference>
<dbReference type="InterPro" id="IPR006119">
    <property type="entry name" value="Resolv_N"/>
</dbReference>
<dbReference type="Gene3D" id="3.40.50.1390">
    <property type="entry name" value="Resolvase, N-terminal catalytic domain"/>
    <property type="match status" value="1"/>
</dbReference>
<dbReference type="InterPro" id="IPR011109">
    <property type="entry name" value="DNA_bind_recombinase_dom"/>
</dbReference>
<proteinExistence type="predicted"/>
<dbReference type="PROSITE" id="PS51736">
    <property type="entry name" value="RECOMBINASES_3"/>
    <property type="match status" value="1"/>
</dbReference>
<evidence type="ECO:0000313" key="5">
    <source>
        <dbReference type="EMBL" id="UXY21545.1"/>
    </source>
</evidence>
<dbReference type="RefSeq" id="WP_263231591.1">
    <property type="nucleotide sequence ID" value="NZ_CP106793.1"/>
</dbReference>
<dbReference type="InterPro" id="IPR038109">
    <property type="entry name" value="DNA_bind_recomb_sf"/>
</dbReference>
<accession>A0ABY6E4D5</accession>
<organism evidence="5 6">
    <name type="scientific">Streptomyces cynarae</name>
    <dbReference type="NCBI Taxonomy" id="2981134"/>
    <lineage>
        <taxon>Bacteria</taxon>
        <taxon>Bacillati</taxon>
        <taxon>Actinomycetota</taxon>
        <taxon>Actinomycetes</taxon>
        <taxon>Kitasatosporales</taxon>
        <taxon>Streptomycetaceae</taxon>
        <taxon>Streptomyces</taxon>
    </lineage>
</organism>
<dbReference type="CDD" id="cd00338">
    <property type="entry name" value="Ser_Recombinase"/>
    <property type="match status" value="1"/>
</dbReference>
<dbReference type="Pfam" id="PF07508">
    <property type="entry name" value="Recombinase"/>
    <property type="match status" value="1"/>
</dbReference>
<feature type="domain" description="Resolvase/invertase-type recombinase catalytic" evidence="3">
    <location>
        <begin position="34"/>
        <end position="181"/>
    </location>
</feature>
<reference evidence="5" key="1">
    <citation type="submission" date="2022-10" db="EMBL/GenBank/DDBJ databases">
        <authorList>
            <person name="Mo P."/>
        </authorList>
    </citation>
    <scope>NUCLEOTIDE SEQUENCE</scope>
    <source>
        <strain evidence="5">HUAS 13-4</strain>
    </source>
</reference>
<dbReference type="PANTHER" id="PTHR30461:SF2">
    <property type="entry name" value="SERINE RECOMBINASE PINE-RELATED"/>
    <property type="match status" value="1"/>
</dbReference>
<name>A0ABY6E4D5_9ACTN</name>
<keyword evidence="6" id="KW-1185">Reference proteome</keyword>
<dbReference type="SMART" id="SM00857">
    <property type="entry name" value="Resolvase"/>
    <property type="match status" value="1"/>
</dbReference>
<keyword evidence="2" id="KW-0233">DNA recombination</keyword>
<dbReference type="InterPro" id="IPR050639">
    <property type="entry name" value="SSR_resolvase"/>
</dbReference>
<dbReference type="PROSITE" id="PS51737">
    <property type="entry name" value="RECOMBINASE_DNA_BIND"/>
    <property type="match status" value="1"/>
</dbReference>
<sequence>MATTQTAPEWTPEELAELADLQAGNDALPEGAPRGLLSVRLSILTEDTTSPARQELDLRRYALREGIRVVGVARDLGVSATKRAPWERKELGDWLNNRTPEFDLILFWKLDRFIRRISDLHEVIKWCEKFGKNLVSLNDTLDLSSPMAQAMVTFIAAVAEIEAANTKTRVASHWEYTKQQDQWRIGKPSYGYRTARVDGKLRLVQNPRQAQAVRYMYQAAMRGVPANRIAKVLDRAKVPTYSNRKWNNQQVLRILRNPAVKGIRTEGGTRATTYKSKPVLDKNGQEIRVTDEPILTSEEFEDVQAALATRAKNKRHHEKNRRPTRFLGIMKHQGCGRNVNETNNYKTLSTGEVKEYRYLRCPECRKPGFVTPDPEHVYSALAQAVFEALGDYEVIRREYARGDENRRERKRLEESIAYYMSGLEPGGRFDKAGFIREKAEATLDALMEDLGKIDPDSTKDRWIYESTGMTYRQHWEAGGVEAMEKDLLSAGITFELGKQDDGELLGQLIIPHDVKKRLIRMDNNWS</sequence>
<dbReference type="InterPro" id="IPR036162">
    <property type="entry name" value="Resolvase-like_N_sf"/>
</dbReference>
<evidence type="ECO:0000259" key="4">
    <source>
        <dbReference type="PROSITE" id="PS51737"/>
    </source>
</evidence>
<dbReference type="Pfam" id="PF00239">
    <property type="entry name" value="Resolvase"/>
    <property type="match status" value="1"/>
</dbReference>
<evidence type="ECO:0000259" key="3">
    <source>
        <dbReference type="PROSITE" id="PS51736"/>
    </source>
</evidence>
<evidence type="ECO:0000256" key="1">
    <source>
        <dbReference type="ARBA" id="ARBA00023125"/>
    </source>
</evidence>
<gene>
    <name evidence="5" type="ORF">N8I84_24775</name>
</gene>
<keyword evidence="1" id="KW-0238">DNA-binding</keyword>
<dbReference type="Proteomes" id="UP001061298">
    <property type="component" value="Chromosome"/>
</dbReference>
<dbReference type="PANTHER" id="PTHR30461">
    <property type="entry name" value="DNA-INVERTASE FROM LAMBDOID PROPHAGE"/>
    <property type="match status" value="1"/>
</dbReference>
<protein>
    <submittedName>
        <fullName evidence="5">Recombinase family protein</fullName>
    </submittedName>
</protein>
<evidence type="ECO:0000256" key="2">
    <source>
        <dbReference type="ARBA" id="ARBA00023172"/>
    </source>
</evidence>
<feature type="domain" description="Recombinase" evidence="4">
    <location>
        <begin position="189"/>
        <end position="313"/>
    </location>
</feature>
<dbReference type="Gene3D" id="3.90.1750.20">
    <property type="entry name" value="Putative Large Serine Recombinase, Chain B, Domain 2"/>
    <property type="match status" value="1"/>
</dbReference>
<dbReference type="EMBL" id="CP106793">
    <property type="protein sequence ID" value="UXY21545.1"/>
    <property type="molecule type" value="Genomic_DNA"/>
</dbReference>